<keyword evidence="3 8" id="KW-0489">Methyltransferase</keyword>
<dbReference type="Pfam" id="PF02384">
    <property type="entry name" value="N6_Mtase"/>
    <property type="match status" value="1"/>
</dbReference>
<evidence type="ECO:0000259" key="7">
    <source>
        <dbReference type="Pfam" id="PF02384"/>
    </source>
</evidence>
<keyword evidence="5" id="KW-0680">Restriction system</keyword>
<comment type="similarity">
    <text evidence="1">Belongs to the N(4)/N(6)-methyltransferase family.</text>
</comment>
<sequence length="996" mass="109642">MPWRNNRLPDVVAALATRPRHETLRMMLGELLREGFGAAWHEMQQEAWLLDGTGRIDTLWGATVIELKSDLRREETDVLRRMPDYLRDAAARAASPRPVTGIATDGATFVAYALRDGALHELARHQTDPARPAELMAWLEPLLSDTPDLIPDPRSIAQAFGRASLTFGRARLSLEALWARLRDDPEVRLKRDLWDGLLREAYGEAVGQDSLFLQHTYLVIVVKAIAARVLGLSVDDPAALLSGSALADEGIQGAVEADFFDWPLREAEGAALVRQVARGADRFRLRDVETDVLKILYESLVDPEERHDLGEYYTPDWLAFRVVEAAVPRPLEQRVLDPACGSGTFLFHALRRLVAAGRAAGWEDRRILEAAAEGVRGLDVHPVAVTLARVTWLLALGEVLAGRSARLTVPVFLGDALQWGLRRYLDQADVLIEVPGEAPLQVPTGFAEEQELFEQGLETLNQGLRDGASAVQVTRRLARLEGAAPADVERLGQTYAHLKRLYDAGRNGIWTFVLRNLRRPIFLSRDDQRADVLVGNPPWIVYRHLSPAMKDRVKEGLSEYGLWVGGNLATQQDIWALFWARGAERYLRPGGTLAFVVPFAALNAPVFAPLRAGVFGGVEVRLTGAWALERVWPIFGAQSGSSTTSTCVLFGQRAPAGPVPAEVDRFAGRLARRDATDAEAAMVLQRTRAPWPRARTLLGVSPYRARFRQGATVVPRRFFVVDPEPETRLGRNRNAPRVRGRVGSLDKAPWKDIEPPRGPVEAIFLRPLALGESVAPYRMLDTATAVIPLAGSELLDAAAAADRGYRYLAAWLGDCEKKWAEHSNRNSVGQQRMTLRGRLDHMRGTSAQTVNAELRVLYTASGTRLSAARVNDPAFIVEHKAYWAPARSAEEAGYLLALLNSAAVLAKITDLQPHGQRDKRDFDNLVWTLPIPEYDPAEPLHRDLAAAATQAEAVAASVPLDPAAHFTGHRRAIRAALAADGIAAEIEALVDALLPP</sequence>
<feature type="domain" description="DNA methylase adenine-specific" evidence="7">
    <location>
        <begin position="291"/>
        <end position="390"/>
    </location>
</feature>
<evidence type="ECO:0000313" key="9">
    <source>
        <dbReference type="Proteomes" id="UP000689967"/>
    </source>
</evidence>
<evidence type="ECO:0000256" key="3">
    <source>
        <dbReference type="ARBA" id="ARBA00022603"/>
    </source>
</evidence>
<dbReference type="PANTHER" id="PTHR33841:SF1">
    <property type="entry name" value="DNA METHYLTRANSFERASE A"/>
    <property type="match status" value="1"/>
</dbReference>
<evidence type="ECO:0000313" key="8">
    <source>
        <dbReference type="EMBL" id="MBU8543458.1"/>
    </source>
</evidence>
<dbReference type="RefSeq" id="WP_216873883.1">
    <property type="nucleotide sequence ID" value="NZ_JAERQM010000002.1"/>
</dbReference>
<protein>
    <recommendedName>
        <fullName evidence="2">site-specific DNA-methyltransferase (adenine-specific)</fullName>
        <ecNumber evidence="2">2.1.1.72</ecNumber>
    </recommendedName>
</protein>
<gene>
    <name evidence="8" type="ORF">JJQ90_07055</name>
</gene>
<evidence type="ECO:0000256" key="6">
    <source>
        <dbReference type="ARBA" id="ARBA00047942"/>
    </source>
</evidence>
<comment type="catalytic activity">
    <reaction evidence="6">
        <text>a 2'-deoxyadenosine in DNA + S-adenosyl-L-methionine = an N(6)-methyl-2'-deoxyadenosine in DNA + S-adenosyl-L-homocysteine + H(+)</text>
        <dbReference type="Rhea" id="RHEA:15197"/>
        <dbReference type="Rhea" id="RHEA-COMP:12418"/>
        <dbReference type="Rhea" id="RHEA-COMP:12419"/>
        <dbReference type="ChEBI" id="CHEBI:15378"/>
        <dbReference type="ChEBI" id="CHEBI:57856"/>
        <dbReference type="ChEBI" id="CHEBI:59789"/>
        <dbReference type="ChEBI" id="CHEBI:90615"/>
        <dbReference type="ChEBI" id="CHEBI:90616"/>
        <dbReference type="EC" id="2.1.1.72"/>
    </reaction>
</comment>
<keyword evidence="4" id="KW-0808">Transferase</keyword>
<dbReference type="PROSITE" id="PS00092">
    <property type="entry name" value="N6_MTASE"/>
    <property type="match status" value="1"/>
</dbReference>
<evidence type="ECO:0000256" key="5">
    <source>
        <dbReference type="ARBA" id="ARBA00022747"/>
    </source>
</evidence>
<dbReference type="Proteomes" id="UP000689967">
    <property type="component" value="Unassembled WGS sequence"/>
</dbReference>
<proteinExistence type="inferred from homology"/>
<accession>A0ABS6H6T6</accession>
<dbReference type="GO" id="GO:0008168">
    <property type="term" value="F:methyltransferase activity"/>
    <property type="evidence" value="ECO:0007669"/>
    <property type="project" value="UniProtKB-KW"/>
</dbReference>
<dbReference type="EMBL" id="JAERQM010000002">
    <property type="protein sequence ID" value="MBU8543458.1"/>
    <property type="molecule type" value="Genomic_DNA"/>
</dbReference>
<name>A0ABS6H6T6_9PROT</name>
<reference evidence="8 9" key="1">
    <citation type="submission" date="2021-01" db="EMBL/GenBank/DDBJ databases">
        <title>Roseomonas sp. nov, a bacterium isolated from an oil production mixture in Yumen Oilfield.</title>
        <authorList>
            <person name="Wu D."/>
        </authorList>
    </citation>
    <scope>NUCLEOTIDE SEQUENCE [LARGE SCALE GENOMIC DNA]</scope>
    <source>
        <strain evidence="8 9">ROY-5-3</strain>
    </source>
</reference>
<comment type="caution">
    <text evidence="8">The sequence shown here is derived from an EMBL/GenBank/DDBJ whole genome shotgun (WGS) entry which is preliminary data.</text>
</comment>
<dbReference type="GO" id="GO:0032259">
    <property type="term" value="P:methylation"/>
    <property type="evidence" value="ECO:0007669"/>
    <property type="project" value="UniProtKB-KW"/>
</dbReference>
<evidence type="ECO:0000256" key="4">
    <source>
        <dbReference type="ARBA" id="ARBA00022679"/>
    </source>
</evidence>
<keyword evidence="9" id="KW-1185">Reference proteome</keyword>
<evidence type="ECO:0000256" key="2">
    <source>
        <dbReference type="ARBA" id="ARBA00011900"/>
    </source>
</evidence>
<organism evidence="8 9">
    <name type="scientific">Falsiroseomonas oleicola</name>
    <dbReference type="NCBI Taxonomy" id="2801474"/>
    <lineage>
        <taxon>Bacteria</taxon>
        <taxon>Pseudomonadati</taxon>
        <taxon>Pseudomonadota</taxon>
        <taxon>Alphaproteobacteria</taxon>
        <taxon>Acetobacterales</taxon>
        <taxon>Roseomonadaceae</taxon>
        <taxon>Falsiroseomonas</taxon>
    </lineage>
</organism>
<dbReference type="EC" id="2.1.1.72" evidence="2"/>
<evidence type="ECO:0000256" key="1">
    <source>
        <dbReference type="ARBA" id="ARBA00006594"/>
    </source>
</evidence>
<dbReference type="InterPro" id="IPR050953">
    <property type="entry name" value="N4_N6_ade-DNA_methylase"/>
</dbReference>
<dbReference type="InterPro" id="IPR003356">
    <property type="entry name" value="DNA_methylase_A-5"/>
</dbReference>
<dbReference type="InterPro" id="IPR002052">
    <property type="entry name" value="DNA_methylase_N6_adenine_CS"/>
</dbReference>
<dbReference type="PANTHER" id="PTHR33841">
    <property type="entry name" value="DNA METHYLTRANSFERASE YEEA-RELATED"/>
    <property type="match status" value="1"/>
</dbReference>